<dbReference type="GO" id="GO:0071513">
    <property type="term" value="C:phosphopantothenoylcysteine decarboxylase complex"/>
    <property type="evidence" value="ECO:0007669"/>
    <property type="project" value="TreeGrafter"/>
</dbReference>
<keyword evidence="3" id="KW-1185">Reference proteome</keyword>
<name>A0A5C4WI72_9ACTN</name>
<dbReference type="InterPro" id="IPR036551">
    <property type="entry name" value="Flavin_trans-like"/>
</dbReference>
<accession>A0A5C4WI72</accession>
<dbReference type="GO" id="GO:0015937">
    <property type="term" value="P:coenzyme A biosynthetic process"/>
    <property type="evidence" value="ECO:0007669"/>
    <property type="project" value="TreeGrafter"/>
</dbReference>
<dbReference type="RefSeq" id="WP_139631788.1">
    <property type="nucleotide sequence ID" value="NZ_VDLX02000006.1"/>
</dbReference>
<sequence>MESAPGGRRLLVGACGAANVVNLPGYLQALRWVPGLRVHVVMTATATRFLPVRTVRLVSEAVFCDGDDNFDPGHVGLADWADHVIVLPATAHVLAQVAQGYAGSLLTATLLAYEGKVIFFPSMNPAMWRKPAVQRNVAQLEADGHHIAGPVTTECWELDGGRMRPGLGLPTPPQVAAIIRDIVTSHEQGEEIP</sequence>
<dbReference type="PANTHER" id="PTHR14359">
    <property type="entry name" value="HOMO-OLIGOMERIC FLAVIN CONTAINING CYS DECARBOXYLASE FAMILY"/>
    <property type="match status" value="1"/>
</dbReference>
<feature type="domain" description="Flavoprotein" evidence="1">
    <location>
        <begin position="9"/>
        <end position="151"/>
    </location>
</feature>
<proteinExistence type="predicted"/>
<evidence type="ECO:0000313" key="2">
    <source>
        <dbReference type="EMBL" id="KAB8194181.1"/>
    </source>
</evidence>
<gene>
    <name evidence="2" type="ORF">FH608_018595</name>
</gene>
<dbReference type="SUPFAM" id="SSF52507">
    <property type="entry name" value="Homo-oligomeric flavin-containing Cys decarboxylases, HFCD"/>
    <property type="match status" value="1"/>
</dbReference>
<organism evidence="2 3">
    <name type="scientific">Nonomuraea phyllanthi</name>
    <dbReference type="NCBI Taxonomy" id="2219224"/>
    <lineage>
        <taxon>Bacteria</taxon>
        <taxon>Bacillati</taxon>
        <taxon>Actinomycetota</taxon>
        <taxon>Actinomycetes</taxon>
        <taxon>Streptosporangiales</taxon>
        <taxon>Streptosporangiaceae</taxon>
        <taxon>Nonomuraea</taxon>
    </lineage>
</organism>
<comment type="caution">
    <text evidence="2">The sequence shown here is derived from an EMBL/GenBank/DDBJ whole genome shotgun (WGS) entry which is preliminary data.</text>
</comment>
<dbReference type="GO" id="GO:0004633">
    <property type="term" value="F:phosphopantothenoylcysteine decarboxylase activity"/>
    <property type="evidence" value="ECO:0007669"/>
    <property type="project" value="TreeGrafter"/>
</dbReference>
<reference evidence="2 3" key="1">
    <citation type="submission" date="2019-10" db="EMBL/GenBank/DDBJ databases">
        <title>Nonomuraea sp. nov., isolated from Phyllanthus amarus.</title>
        <authorList>
            <person name="Klykleung N."/>
            <person name="Tanasupawat S."/>
        </authorList>
    </citation>
    <scope>NUCLEOTIDE SEQUENCE [LARGE SCALE GENOMIC DNA]</scope>
    <source>
        <strain evidence="2 3">PA1-10</strain>
    </source>
</reference>
<dbReference type="PANTHER" id="PTHR14359:SF6">
    <property type="entry name" value="PHOSPHOPANTOTHENOYLCYSTEINE DECARBOXYLASE"/>
    <property type="match status" value="1"/>
</dbReference>
<dbReference type="AlphaFoldDB" id="A0A5C4WI72"/>
<evidence type="ECO:0000259" key="1">
    <source>
        <dbReference type="Pfam" id="PF02441"/>
    </source>
</evidence>
<dbReference type="Gene3D" id="3.40.50.1950">
    <property type="entry name" value="Flavin prenyltransferase-like"/>
    <property type="match status" value="1"/>
</dbReference>
<dbReference type="EMBL" id="VDLX02000006">
    <property type="protein sequence ID" value="KAB8194181.1"/>
    <property type="molecule type" value="Genomic_DNA"/>
</dbReference>
<dbReference type="OrthoDB" id="2395518at2"/>
<dbReference type="Pfam" id="PF02441">
    <property type="entry name" value="Flavoprotein"/>
    <property type="match status" value="1"/>
</dbReference>
<dbReference type="GO" id="GO:0010181">
    <property type="term" value="F:FMN binding"/>
    <property type="evidence" value="ECO:0007669"/>
    <property type="project" value="TreeGrafter"/>
</dbReference>
<dbReference type="Proteomes" id="UP000312512">
    <property type="component" value="Unassembled WGS sequence"/>
</dbReference>
<protein>
    <recommendedName>
        <fullName evidence="1">Flavoprotein domain-containing protein</fullName>
    </recommendedName>
</protein>
<dbReference type="InterPro" id="IPR003382">
    <property type="entry name" value="Flavoprotein"/>
</dbReference>
<evidence type="ECO:0000313" key="3">
    <source>
        <dbReference type="Proteomes" id="UP000312512"/>
    </source>
</evidence>